<evidence type="ECO:0000256" key="5">
    <source>
        <dbReference type="ARBA" id="ARBA00024993"/>
    </source>
</evidence>
<evidence type="ECO:0000256" key="3">
    <source>
        <dbReference type="ARBA" id="ARBA00022833"/>
    </source>
</evidence>
<dbReference type="Gene3D" id="3.40.1050.10">
    <property type="entry name" value="Carbonic anhydrase"/>
    <property type="match status" value="1"/>
</dbReference>
<dbReference type="GO" id="GO:0008270">
    <property type="term" value="F:zinc ion binding"/>
    <property type="evidence" value="ECO:0007669"/>
    <property type="project" value="UniProtKB-UniRule"/>
</dbReference>
<comment type="function">
    <text evidence="5">Catalyzes the reversible hydration of carbon dioxide to form bicarbonate.</text>
</comment>
<dbReference type="GO" id="GO:0015976">
    <property type="term" value="P:carbon utilization"/>
    <property type="evidence" value="ECO:0007669"/>
    <property type="project" value="InterPro"/>
</dbReference>
<dbReference type="GO" id="GO:0004089">
    <property type="term" value="F:carbonate dehydratase activity"/>
    <property type="evidence" value="ECO:0007669"/>
    <property type="project" value="UniProtKB-UniRule"/>
</dbReference>
<dbReference type="PANTHER" id="PTHR11002">
    <property type="entry name" value="CARBONIC ANHYDRASE"/>
    <property type="match status" value="1"/>
</dbReference>
<dbReference type="PROSITE" id="PS00704">
    <property type="entry name" value="PROK_CO2_ANHYDRASE_1"/>
    <property type="match status" value="1"/>
</dbReference>
<evidence type="ECO:0000256" key="7">
    <source>
        <dbReference type="PIRSR" id="PIRSR601765-1"/>
    </source>
</evidence>
<comment type="similarity">
    <text evidence="1 8">Belongs to the beta-class carbonic anhydrase family.</text>
</comment>
<dbReference type="EC" id="4.2.1.1" evidence="2 8"/>
<keyword evidence="10" id="KW-1185">Reference proteome</keyword>
<evidence type="ECO:0000256" key="4">
    <source>
        <dbReference type="ARBA" id="ARBA00023239"/>
    </source>
</evidence>
<feature type="binding site" evidence="7">
    <location>
        <position position="50"/>
    </location>
    <ligand>
        <name>Zn(2+)</name>
        <dbReference type="ChEBI" id="CHEBI:29105"/>
    </ligand>
</feature>
<feature type="binding site" evidence="7">
    <location>
        <position position="48"/>
    </location>
    <ligand>
        <name>Zn(2+)</name>
        <dbReference type="ChEBI" id="CHEBI:29105"/>
    </ligand>
</feature>
<dbReference type="PROSITE" id="PS00705">
    <property type="entry name" value="PROK_CO2_ANHYDRASE_2"/>
    <property type="match status" value="1"/>
</dbReference>
<dbReference type="SUPFAM" id="SSF53056">
    <property type="entry name" value="beta-carbonic anhydrase, cab"/>
    <property type="match status" value="1"/>
</dbReference>
<comment type="caution">
    <text evidence="9">The sequence shown here is derived from an EMBL/GenBank/DDBJ whole genome shotgun (WGS) entry which is preliminary data.</text>
</comment>
<evidence type="ECO:0000256" key="1">
    <source>
        <dbReference type="ARBA" id="ARBA00006217"/>
    </source>
</evidence>
<dbReference type="Proteomes" id="UP000623608">
    <property type="component" value="Unassembled WGS sequence"/>
</dbReference>
<evidence type="ECO:0000256" key="2">
    <source>
        <dbReference type="ARBA" id="ARBA00012925"/>
    </source>
</evidence>
<dbReference type="SMART" id="SM00947">
    <property type="entry name" value="Pro_CA"/>
    <property type="match status" value="1"/>
</dbReference>
<keyword evidence="7" id="KW-0479">Metal-binding</keyword>
<accession>A0A919NPT3</accession>
<organism evidence="9 10">
    <name type="scientific">Paractinoplanes tereljensis</name>
    <dbReference type="NCBI Taxonomy" id="571912"/>
    <lineage>
        <taxon>Bacteria</taxon>
        <taxon>Bacillati</taxon>
        <taxon>Actinomycetota</taxon>
        <taxon>Actinomycetes</taxon>
        <taxon>Micromonosporales</taxon>
        <taxon>Micromonosporaceae</taxon>
        <taxon>Paractinoplanes</taxon>
    </lineage>
</organism>
<dbReference type="InterPro" id="IPR015892">
    <property type="entry name" value="Carbonic_anhydrase_CS"/>
</dbReference>
<comment type="function">
    <text evidence="8">Reversible hydration of carbon dioxide.</text>
</comment>
<evidence type="ECO:0000313" key="10">
    <source>
        <dbReference type="Proteomes" id="UP000623608"/>
    </source>
</evidence>
<evidence type="ECO:0000313" key="9">
    <source>
        <dbReference type="EMBL" id="GIF21432.1"/>
    </source>
</evidence>
<name>A0A919NPT3_9ACTN</name>
<dbReference type="EMBL" id="BOMY01000028">
    <property type="protein sequence ID" value="GIF21432.1"/>
    <property type="molecule type" value="Genomic_DNA"/>
</dbReference>
<comment type="cofactor">
    <cofactor evidence="7">
        <name>Zn(2+)</name>
        <dbReference type="ChEBI" id="CHEBI:29105"/>
    </cofactor>
    <text evidence="7">Binds 1 zinc ion per subunit.</text>
</comment>
<evidence type="ECO:0000256" key="6">
    <source>
        <dbReference type="ARBA" id="ARBA00048348"/>
    </source>
</evidence>
<evidence type="ECO:0000256" key="8">
    <source>
        <dbReference type="RuleBase" id="RU003956"/>
    </source>
</evidence>
<dbReference type="InterPro" id="IPR036874">
    <property type="entry name" value="Carbonic_anhydrase_sf"/>
</dbReference>
<sequence>MTSTNWARLSEGNIRWVEGRSRADGQRGAVRRAELTTSQNPFALVLGCADSRVPAEILFDQGLGDLFVVRTAGQTVDSAVLGSMEYAVEVLGVELLVVLGHEGCGAVAAAARVIDEVAVPHGYIRDVAEKIAPNVLRARLAGASTPEEVGAQHAAYTLELLRERSSALDNAIRRGALGAVATQYSLKTGRVCEVAPLSEPHLLAA</sequence>
<dbReference type="Pfam" id="PF00484">
    <property type="entry name" value="Pro_CA"/>
    <property type="match status" value="1"/>
</dbReference>
<feature type="binding site" evidence="7">
    <location>
        <position position="101"/>
    </location>
    <ligand>
        <name>Zn(2+)</name>
        <dbReference type="ChEBI" id="CHEBI:29105"/>
    </ligand>
</feature>
<proteinExistence type="inferred from homology"/>
<protein>
    <recommendedName>
        <fullName evidence="2 8">Carbonic anhydrase</fullName>
        <ecNumber evidence="2 8">4.2.1.1</ecNumber>
    </recommendedName>
    <alternativeName>
        <fullName evidence="8">Carbonate dehydratase</fullName>
    </alternativeName>
</protein>
<keyword evidence="4 8" id="KW-0456">Lyase</keyword>
<dbReference type="AlphaFoldDB" id="A0A919NPT3"/>
<dbReference type="InterPro" id="IPR001765">
    <property type="entry name" value="Carbonic_anhydrase"/>
</dbReference>
<dbReference type="PANTHER" id="PTHR11002:SF79">
    <property type="entry name" value="CARBONIC ANHYDRASE 2"/>
    <property type="match status" value="1"/>
</dbReference>
<keyword evidence="3 7" id="KW-0862">Zinc</keyword>
<gene>
    <name evidence="9" type="primary">cynT</name>
    <name evidence="9" type="ORF">Ate02nite_41620</name>
</gene>
<comment type="catalytic activity">
    <reaction evidence="6 8">
        <text>hydrogencarbonate + H(+) = CO2 + H2O</text>
        <dbReference type="Rhea" id="RHEA:10748"/>
        <dbReference type="ChEBI" id="CHEBI:15377"/>
        <dbReference type="ChEBI" id="CHEBI:15378"/>
        <dbReference type="ChEBI" id="CHEBI:16526"/>
        <dbReference type="ChEBI" id="CHEBI:17544"/>
        <dbReference type="EC" id="4.2.1.1"/>
    </reaction>
</comment>
<dbReference type="RefSeq" id="WP_203808005.1">
    <property type="nucleotide sequence ID" value="NZ_BOMY01000028.1"/>
</dbReference>
<feature type="binding site" evidence="7">
    <location>
        <position position="104"/>
    </location>
    <ligand>
        <name>Zn(2+)</name>
        <dbReference type="ChEBI" id="CHEBI:29105"/>
    </ligand>
</feature>
<reference evidence="9" key="1">
    <citation type="submission" date="2021-01" db="EMBL/GenBank/DDBJ databases">
        <title>Whole genome shotgun sequence of Actinoplanes tereljensis NBRC 105297.</title>
        <authorList>
            <person name="Komaki H."/>
            <person name="Tamura T."/>
        </authorList>
    </citation>
    <scope>NUCLEOTIDE SEQUENCE</scope>
    <source>
        <strain evidence="9">NBRC 105297</strain>
    </source>
</reference>